<reference evidence="5 6" key="1">
    <citation type="journal article" date="2021" name="Int. J. Syst. Evol. Microbiol.">
        <title>Reticulibacter mediterranei gen. nov., sp. nov., within the new family Reticulibacteraceae fam. nov., and Ktedonospora formicarum gen. nov., sp. nov., Ktedonobacter robiniae sp. nov., Dictyobacter formicarum sp. nov. and Dictyobacter arantiisoli sp. nov., belonging to the class Ktedonobacteria.</title>
        <authorList>
            <person name="Yabe S."/>
            <person name="Zheng Y."/>
            <person name="Wang C.M."/>
            <person name="Sakai Y."/>
            <person name="Abe K."/>
            <person name="Yokota A."/>
            <person name="Donadio S."/>
            <person name="Cavaletti L."/>
            <person name="Monciardini P."/>
        </authorList>
    </citation>
    <scope>NUCLEOTIDE SEQUENCE [LARGE SCALE GENOMIC DNA]</scope>
    <source>
        <strain evidence="5 6">SOSP1-30</strain>
    </source>
</reference>
<dbReference type="Gene3D" id="3.40.190.10">
    <property type="entry name" value="Periplasmic binding protein-like II"/>
    <property type="match status" value="1"/>
</dbReference>
<dbReference type="Proteomes" id="UP000654345">
    <property type="component" value="Unassembled WGS sequence"/>
</dbReference>
<dbReference type="InterPro" id="IPR006059">
    <property type="entry name" value="SBP"/>
</dbReference>
<name>A0ABQ3UHI1_9CHLR</name>
<keyword evidence="2" id="KW-0813">Transport</keyword>
<dbReference type="SUPFAM" id="SSF53850">
    <property type="entry name" value="Periplasmic binding protein-like II"/>
    <property type="match status" value="1"/>
</dbReference>
<sequence length="456" mass="49074">MKKRHTFSLFFTFLLVFLLTACGGSDTGSSGGNGGSGNTHQGLTGGNSYIACPGNTNDKTADKESGTVTLTVAGWSSSPAEDALVQQNLKRFEDAHPNIKLQWSPITGDYPTKMRANIASGNVPDVFYLSTDMAPEYITAGKLLDLSPYMSKSNVSTKDYYDSLITPFSCKGGQVYGLPKDWGTLGVFYNKKMFQDAGVSLPTANWTWNDMRSMAKKLTKSGNAATSTYGITLGAASQRWLPFMLADGGKVLNSDGSASAFNSQAGIDSLNFYTGFQKDGSSVQPGDVAAGWAGDAFGKKRAAMALEGPWLIPYMQQNFPDVDYDIAPVPLAPNGKRADLIFTNSWSAYASTKHPEASWELIQYMTGKDVQGSQLHAGFALPSLKSLANDSYFEQHPGFKTLFEAATYGYADNFGPHTDKIHSLLDAAVEKALLGKASPQDALKEAENKINNELNS</sequence>
<evidence type="ECO:0000256" key="4">
    <source>
        <dbReference type="SAM" id="SignalP"/>
    </source>
</evidence>
<evidence type="ECO:0000313" key="5">
    <source>
        <dbReference type="EMBL" id="GHO51897.1"/>
    </source>
</evidence>
<evidence type="ECO:0000256" key="3">
    <source>
        <dbReference type="ARBA" id="ARBA00022729"/>
    </source>
</evidence>
<keyword evidence="6" id="KW-1185">Reference proteome</keyword>
<comment type="similarity">
    <text evidence="1">Belongs to the bacterial solute-binding protein 1 family.</text>
</comment>
<dbReference type="PROSITE" id="PS51257">
    <property type="entry name" value="PROKAR_LIPOPROTEIN"/>
    <property type="match status" value="1"/>
</dbReference>
<proteinExistence type="inferred from homology"/>
<dbReference type="CDD" id="cd14748">
    <property type="entry name" value="PBP2_UgpB"/>
    <property type="match status" value="1"/>
</dbReference>
<comment type="caution">
    <text evidence="5">The sequence shown here is derived from an EMBL/GenBank/DDBJ whole genome shotgun (WGS) entry which is preliminary data.</text>
</comment>
<dbReference type="PANTHER" id="PTHR30061:SF50">
    <property type="entry name" value="MALTOSE_MALTODEXTRIN-BINDING PERIPLASMIC PROTEIN"/>
    <property type="match status" value="1"/>
</dbReference>
<accession>A0ABQ3UHI1</accession>
<dbReference type="PANTHER" id="PTHR30061">
    <property type="entry name" value="MALTOSE-BINDING PERIPLASMIC PROTEIN"/>
    <property type="match status" value="1"/>
</dbReference>
<dbReference type="RefSeq" id="WP_201368860.1">
    <property type="nucleotide sequence ID" value="NZ_BNJG01000001.1"/>
</dbReference>
<evidence type="ECO:0000256" key="1">
    <source>
        <dbReference type="ARBA" id="ARBA00008520"/>
    </source>
</evidence>
<organism evidence="5 6">
    <name type="scientific">Ktedonobacter robiniae</name>
    <dbReference type="NCBI Taxonomy" id="2778365"/>
    <lineage>
        <taxon>Bacteria</taxon>
        <taxon>Bacillati</taxon>
        <taxon>Chloroflexota</taxon>
        <taxon>Ktedonobacteria</taxon>
        <taxon>Ktedonobacterales</taxon>
        <taxon>Ktedonobacteraceae</taxon>
        <taxon>Ktedonobacter</taxon>
    </lineage>
</organism>
<feature type="chain" id="PRO_5046495035" evidence="4">
    <location>
        <begin position="24"/>
        <end position="456"/>
    </location>
</feature>
<dbReference type="EMBL" id="BNJG01000001">
    <property type="protein sequence ID" value="GHO51897.1"/>
    <property type="molecule type" value="Genomic_DNA"/>
</dbReference>
<evidence type="ECO:0000256" key="2">
    <source>
        <dbReference type="ARBA" id="ARBA00022448"/>
    </source>
</evidence>
<evidence type="ECO:0000313" key="6">
    <source>
        <dbReference type="Proteomes" id="UP000654345"/>
    </source>
</evidence>
<dbReference type="Pfam" id="PF01547">
    <property type="entry name" value="SBP_bac_1"/>
    <property type="match status" value="1"/>
</dbReference>
<gene>
    <name evidence="5" type="ORF">KSB_03720</name>
</gene>
<keyword evidence="3 4" id="KW-0732">Signal</keyword>
<protein>
    <submittedName>
        <fullName evidence="5">ABC transporter substrate-binding protein</fullName>
    </submittedName>
</protein>
<feature type="signal peptide" evidence="4">
    <location>
        <begin position="1"/>
        <end position="23"/>
    </location>
</feature>